<keyword evidence="1" id="KW-1133">Transmembrane helix</keyword>
<accession>A0A1F6AGY4</accession>
<evidence type="ECO:0000313" key="2">
    <source>
        <dbReference type="EMBL" id="OGG23941.1"/>
    </source>
</evidence>
<dbReference type="AlphaFoldDB" id="A0A1F6AGY4"/>
<protein>
    <recommendedName>
        <fullName evidence="4">Glycosyltransferase RgtA/B/C/D-like domain-containing protein</fullName>
    </recommendedName>
</protein>
<proteinExistence type="predicted"/>
<reference evidence="2 3" key="1">
    <citation type="journal article" date="2016" name="Nat. Commun.">
        <title>Thousands of microbial genomes shed light on interconnected biogeochemical processes in an aquifer system.</title>
        <authorList>
            <person name="Anantharaman K."/>
            <person name="Brown C.T."/>
            <person name="Hug L.A."/>
            <person name="Sharon I."/>
            <person name="Castelle C.J."/>
            <person name="Probst A.J."/>
            <person name="Thomas B.C."/>
            <person name="Singh A."/>
            <person name="Wilkins M.J."/>
            <person name="Karaoz U."/>
            <person name="Brodie E.L."/>
            <person name="Williams K.H."/>
            <person name="Hubbard S.S."/>
            <person name="Banfield J.F."/>
        </authorList>
    </citation>
    <scope>NUCLEOTIDE SEQUENCE [LARGE SCALE GENOMIC DNA]</scope>
</reference>
<feature type="transmembrane region" description="Helical" evidence="1">
    <location>
        <begin position="164"/>
        <end position="191"/>
    </location>
</feature>
<name>A0A1F6AGY4_9BACT</name>
<organism evidence="2 3">
    <name type="scientific">Candidatus Gottesmanbacteria bacterium RIFCSPLOWO2_01_FULL_43_11b</name>
    <dbReference type="NCBI Taxonomy" id="1798392"/>
    <lineage>
        <taxon>Bacteria</taxon>
        <taxon>Candidatus Gottesmaniibacteriota</taxon>
    </lineage>
</organism>
<comment type="caution">
    <text evidence="2">The sequence shown here is derived from an EMBL/GenBank/DDBJ whole genome shotgun (WGS) entry which is preliminary data.</text>
</comment>
<gene>
    <name evidence="2" type="ORF">A3A79_01940</name>
</gene>
<sequence>MKKSLPAFGIIIVWLSISFLYSRDFVFISPGDGQRDAAIITNILSGNILGDPAYAGEHAWYPFLMHIYFAFIKTITNIPVQMLLSQFGWLAPLPSILLIALLLLKESRSWLFVSLGLLAFILFIPWTQEMFLLSSHPMVFSLGIVCLAFFTFSKTMKTGRWKYFFYSAISLALLVYSHTIASLSVAAGFTLYTLLTKKHLGKFIVMAILSFILTLPYLWPIISVYKLTPVNSSVYSFRGIYNANSLPEILNAHLYGFGWLRWVNTFFIVSGVIRVNPIILSVYFASFIMTLPSFIPSLPSFAPHDFQVFNHFVAIFLYVSGVAFWLKKVKKSLRPLVFFSFLALNIMLVWPTYTANLEKRHLQLITGNIKEPDWLAASNWINDNTKITDVIAATPDRSYFYVSGFTGRKVVATHNNFANAFVNQNKRLRDLYELYSTQDQEVFIQIARYYNISYIIASPYEASYVGLSNLNKFDSYTNLRKVFTSVSVSIYKFIESDAAK</sequence>
<feature type="transmembrane region" description="Helical" evidence="1">
    <location>
        <begin position="308"/>
        <end position="326"/>
    </location>
</feature>
<feature type="transmembrane region" description="Helical" evidence="1">
    <location>
        <begin position="110"/>
        <end position="126"/>
    </location>
</feature>
<evidence type="ECO:0000313" key="3">
    <source>
        <dbReference type="Proteomes" id="UP000178759"/>
    </source>
</evidence>
<dbReference type="STRING" id="1798392.A3A79_01940"/>
<feature type="transmembrane region" description="Helical" evidence="1">
    <location>
        <begin position="87"/>
        <end position="104"/>
    </location>
</feature>
<feature type="transmembrane region" description="Helical" evidence="1">
    <location>
        <begin position="333"/>
        <end position="353"/>
    </location>
</feature>
<evidence type="ECO:0000256" key="1">
    <source>
        <dbReference type="SAM" id="Phobius"/>
    </source>
</evidence>
<feature type="transmembrane region" description="Helical" evidence="1">
    <location>
        <begin position="133"/>
        <end position="152"/>
    </location>
</feature>
<dbReference type="Proteomes" id="UP000178759">
    <property type="component" value="Unassembled WGS sequence"/>
</dbReference>
<keyword evidence="1" id="KW-0812">Transmembrane</keyword>
<dbReference type="EMBL" id="MFJV01000001">
    <property type="protein sequence ID" value="OGG23941.1"/>
    <property type="molecule type" value="Genomic_DNA"/>
</dbReference>
<feature type="transmembrane region" description="Helical" evidence="1">
    <location>
        <begin position="203"/>
        <end position="222"/>
    </location>
</feature>
<keyword evidence="1" id="KW-0472">Membrane</keyword>
<evidence type="ECO:0008006" key="4">
    <source>
        <dbReference type="Google" id="ProtNLM"/>
    </source>
</evidence>